<evidence type="ECO:0000313" key="6">
    <source>
        <dbReference type="Proteomes" id="UP000472273"/>
    </source>
</evidence>
<reference evidence="5" key="1">
    <citation type="submission" date="2025-08" db="UniProtKB">
        <authorList>
            <consortium name="Ensembl"/>
        </authorList>
    </citation>
    <scope>IDENTIFICATION</scope>
</reference>
<dbReference type="PANTHER" id="PTHR23159:SF1">
    <property type="entry name" value="CENTROSOME-ASSOCIATED PROTEIN CEP250"/>
    <property type="match status" value="1"/>
</dbReference>
<dbReference type="Proteomes" id="UP000472273">
    <property type="component" value="Unplaced"/>
</dbReference>
<feature type="domain" description="Rootletin-like coiled-coil" evidence="4">
    <location>
        <begin position="41"/>
        <end position="210"/>
    </location>
</feature>
<keyword evidence="1" id="KW-0175">Coiled coil</keyword>
<dbReference type="Pfam" id="PF15035">
    <property type="entry name" value="Rootletin"/>
    <property type="match status" value="1"/>
</dbReference>
<reference evidence="5" key="2">
    <citation type="submission" date="2025-09" db="UniProtKB">
        <authorList>
            <consortium name="Ensembl"/>
        </authorList>
    </citation>
    <scope>IDENTIFICATION</scope>
</reference>
<evidence type="ECO:0000313" key="5">
    <source>
        <dbReference type="Ensembl" id="ENSPTXP00000002139.1"/>
    </source>
</evidence>
<dbReference type="GO" id="GO:0005813">
    <property type="term" value="C:centrosome"/>
    <property type="evidence" value="ECO:0007669"/>
    <property type="project" value="TreeGrafter"/>
</dbReference>
<dbReference type="InterPro" id="IPR055167">
    <property type="entry name" value="Rootletin-like_CC"/>
</dbReference>
<evidence type="ECO:0000256" key="1">
    <source>
        <dbReference type="ARBA" id="ARBA00023054"/>
    </source>
</evidence>
<accession>A0A670XR32</accession>
<dbReference type="GO" id="GO:0005814">
    <property type="term" value="C:centriole"/>
    <property type="evidence" value="ECO:0007669"/>
    <property type="project" value="TreeGrafter"/>
</dbReference>
<name>A0A670XR32_PSETE</name>
<keyword evidence="3" id="KW-1133">Transmembrane helix</keyword>
<dbReference type="GO" id="GO:0060271">
    <property type="term" value="P:cilium assembly"/>
    <property type="evidence" value="ECO:0007669"/>
    <property type="project" value="TreeGrafter"/>
</dbReference>
<feature type="region of interest" description="Disordered" evidence="2">
    <location>
        <begin position="471"/>
        <end position="503"/>
    </location>
</feature>
<protein>
    <recommendedName>
        <fullName evidence="4">Rootletin-like coiled-coil domain-containing protein</fullName>
    </recommendedName>
</protein>
<evidence type="ECO:0000259" key="4">
    <source>
        <dbReference type="Pfam" id="PF15035"/>
    </source>
</evidence>
<dbReference type="Ensembl" id="ENSPTXT00000002204.1">
    <property type="protein sequence ID" value="ENSPTXP00000002139.1"/>
    <property type="gene ID" value="ENSPTXG00000001685.1"/>
</dbReference>
<keyword evidence="3" id="KW-0472">Membrane</keyword>
<feature type="compositionally biased region" description="Basic and acidic residues" evidence="2">
    <location>
        <begin position="480"/>
        <end position="503"/>
    </location>
</feature>
<evidence type="ECO:0000256" key="3">
    <source>
        <dbReference type="SAM" id="Phobius"/>
    </source>
</evidence>
<keyword evidence="3" id="KW-0812">Transmembrane</keyword>
<dbReference type="AlphaFoldDB" id="A0A670XR32"/>
<proteinExistence type="predicted"/>
<sequence>VQKRSPRKTLNSMKTQRGILLPDDQITVLHQKMIENRASYRQKLQSSQEAQHRQAILVQKLQAKVLQYRNWCKELEKRLESNSVSNCWNSSSQNHAYLFKLSLLYIRCENLGRVNILLRKHLDKANEVNGALQEDINKLTDDWTRAKIELEHKESDWHKERELFEHYRQSEHDRILGIWRQVVTLHRHFLEMKTATDRDLSELKADQVRLYGSILINCFHVSSDAQFWETKHLEDSILRCQLQERRQLGIKLEKIDMEKEKCQQQQCEIVLDQNILVCKYCCSLFRVLELTALLDESHKQNEEKEKTVKALRETVEMLVCCQRVRENPVEEILNSLRTDKNTSSSYKKIQHLIFVNIYSLSILSSLMFFVNPYFLGSPLPLLQQLRQQLLESQDSATALGKQQKQQEDQCSFLRDRLEQLEGERDTYASQLQHLQSVLLFRSDHETLDKSRMELQQQLEILEQEAQHLRQSNTELQLKGDMADGEKEEKQEELERLMREREYM</sequence>
<keyword evidence="6" id="KW-1185">Reference proteome</keyword>
<organism evidence="5 6">
    <name type="scientific">Pseudonaja textilis</name>
    <name type="common">Eastern brown snake</name>
    <dbReference type="NCBI Taxonomy" id="8673"/>
    <lineage>
        <taxon>Eukaryota</taxon>
        <taxon>Metazoa</taxon>
        <taxon>Chordata</taxon>
        <taxon>Craniata</taxon>
        <taxon>Vertebrata</taxon>
        <taxon>Euteleostomi</taxon>
        <taxon>Lepidosauria</taxon>
        <taxon>Squamata</taxon>
        <taxon>Bifurcata</taxon>
        <taxon>Unidentata</taxon>
        <taxon>Episquamata</taxon>
        <taxon>Toxicofera</taxon>
        <taxon>Serpentes</taxon>
        <taxon>Colubroidea</taxon>
        <taxon>Elapidae</taxon>
        <taxon>Hydrophiinae</taxon>
        <taxon>Pseudonaja</taxon>
    </lineage>
</organism>
<dbReference type="OMA" id="MADWMRA"/>
<dbReference type="PANTHER" id="PTHR23159">
    <property type="entry name" value="CENTROSOMAL PROTEIN 2"/>
    <property type="match status" value="1"/>
</dbReference>
<dbReference type="GeneTree" id="ENSGT00940000161056"/>
<feature type="transmembrane region" description="Helical" evidence="3">
    <location>
        <begin position="353"/>
        <end position="375"/>
    </location>
</feature>
<evidence type="ECO:0000256" key="2">
    <source>
        <dbReference type="SAM" id="MobiDB-lite"/>
    </source>
</evidence>